<dbReference type="Proteomes" id="UP001341840">
    <property type="component" value="Unassembled WGS sequence"/>
</dbReference>
<dbReference type="InterPro" id="IPR004158">
    <property type="entry name" value="DUF247_pln"/>
</dbReference>
<dbReference type="PANTHER" id="PTHR31170:SF20">
    <property type="entry name" value="DUF247 DOMAIN PROTEIN"/>
    <property type="match status" value="1"/>
</dbReference>
<proteinExistence type="predicted"/>
<comment type="caution">
    <text evidence="2">The sequence shown here is derived from an EMBL/GenBank/DDBJ whole genome shotgun (WGS) entry which is preliminary data.</text>
</comment>
<gene>
    <name evidence="2" type="ORF">PIB30_048684</name>
</gene>
<dbReference type="PANTHER" id="PTHR31170">
    <property type="entry name" value="BNAC04G53230D PROTEIN"/>
    <property type="match status" value="1"/>
</dbReference>
<evidence type="ECO:0000313" key="2">
    <source>
        <dbReference type="EMBL" id="MED6123386.1"/>
    </source>
</evidence>
<dbReference type="EMBL" id="JASCZI010030529">
    <property type="protein sequence ID" value="MED6123386.1"/>
    <property type="molecule type" value="Genomic_DNA"/>
</dbReference>
<dbReference type="Pfam" id="PF03140">
    <property type="entry name" value="DUF247"/>
    <property type="match status" value="2"/>
</dbReference>
<keyword evidence="1" id="KW-1133">Transmembrane helix</keyword>
<evidence type="ECO:0000256" key="1">
    <source>
        <dbReference type="SAM" id="Phobius"/>
    </source>
</evidence>
<evidence type="ECO:0000313" key="3">
    <source>
        <dbReference type="Proteomes" id="UP001341840"/>
    </source>
</evidence>
<keyword evidence="1" id="KW-0472">Membrane</keyword>
<reference evidence="2 3" key="1">
    <citation type="journal article" date="2023" name="Plants (Basel)">
        <title>Bridging the Gap: Combining Genomics and Transcriptomics Approaches to Understand Stylosanthes scabra, an Orphan Legume from the Brazilian Caatinga.</title>
        <authorList>
            <person name="Ferreira-Neto J.R.C."/>
            <person name="da Silva M.D."/>
            <person name="Binneck E."/>
            <person name="de Melo N.F."/>
            <person name="da Silva R.H."/>
            <person name="de Melo A.L.T.M."/>
            <person name="Pandolfi V."/>
            <person name="Bustamante F.O."/>
            <person name="Brasileiro-Vidal A.C."/>
            <person name="Benko-Iseppon A.M."/>
        </authorList>
    </citation>
    <scope>NUCLEOTIDE SEQUENCE [LARGE SCALE GENOMIC DNA]</scope>
    <source>
        <tissue evidence="2">Leaves</tissue>
    </source>
</reference>
<keyword evidence="1" id="KW-0812">Transmembrane</keyword>
<accession>A0ABU6RH77</accession>
<sequence length="395" mass="45964">MVKNVQPLFKRCTIYKVPDEIRQSKEDAYTPMAVSIGPLHHCRNPRLASMESLKMFYFRHFIENRMKVPLTDLVSLVRELEPQIRACYSEEIPFTVDEFVKMILVDCCFVIEFFIRQSESLFTDENEGRKTTTTTDDDVIFSKPWLRGRITSDLLLLENQLPFFVFYKIYTLASGFNSSVGARDYEFHPFFMLISFHLRFIDPNIPGLESLSSSPPPHEIVLHFTDMIRFLYLPQSHHSHRQPSRKSRHLFVHRASELDEVGIKFRWHGGSSPLDLEYEYGVLTMPHIRLSEDCQLIDQDKDVDILVEKGIISHLLGDNKKVAELFRGLKRNIMVSDCNADYLRISKDLDAYYEDPWHKRLATLKRWKATATIGGIVLLLLTVIQTVFSVLQVVL</sequence>
<organism evidence="2 3">
    <name type="scientific">Stylosanthes scabra</name>
    <dbReference type="NCBI Taxonomy" id="79078"/>
    <lineage>
        <taxon>Eukaryota</taxon>
        <taxon>Viridiplantae</taxon>
        <taxon>Streptophyta</taxon>
        <taxon>Embryophyta</taxon>
        <taxon>Tracheophyta</taxon>
        <taxon>Spermatophyta</taxon>
        <taxon>Magnoliopsida</taxon>
        <taxon>eudicotyledons</taxon>
        <taxon>Gunneridae</taxon>
        <taxon>Pentapetalae</taxon>
        <taxon>rosids</taxon>
        <taxon>fabids</taxon>
        <taxon>Fabales</taxon>
        <taxon>Fabaceae</taxon>
        <taxon>Papilionoideae</taxon>
        <taxon>50 kb inversion clade</taxon>
        <taxon>dalbergioids sensu lato</taxon>
        <taxon>Dalbergieae</taxon>
        <taxon>Pterocarpus clade</taxon>
        <taxon>Stylosanthes</taxon>
    </lineage>
</organism>
<protein>
    <submittedName>
        <fullName evidence="2">Uncharacterized protein</fullName>
    </submittedName>
</protein>
<feature type="transmembrane region" description="Helical" evidence="1">
    <location>
        <begin position="369"/>
        <end position="394"/>
    </location>
</feature>
<keyword evidence="3" id="KW-1185">Reference proteome</keyword>
<name>A0ABU6RH77_9FABA</name>